<organism evidence="2 3">
    <name type="scientific">Edhazardia aedis (strain USNM 41457)</name>
    <name type="common">Microsporidian parasite</name>
    <dbReference type="NCBI Taxonomy" id="1003232"/>
    <lineage>
        <taxon>Eukaryota</taxon>
        <taxon>Fungi</taxon>
        <taxon>Fungi incertae sedis</taxon>
        <taxon>Microsporidia</taxon>
        <taxon>Edhazardia</taxon>
    </lineage>
</organism>
<dbReference type="InParanoid" id="J8ZTM6"/>
<accession>J8ZTM6</accession>
<evidence type="ECO:0000313" key="3">
    <source>
        <dbReference type="Proteomes" id="UP000003163"/>
    </source>
</evidence>
<keyword evidence="3" id="KW-1185">Reference proteome</keyword>
<gene>
    <name evidence="2" type="ORF">EDEG_02610</name>
</gene>
<dbReference type="HOGENOM" id="CLU_1348913_0_0_1"/>
<feature type="chain" id="PRO_5012203981" evidence="1">
    <location>
        <begin position="16"/>
        <end position="203"/>
    </location>
</feature>
<feature type="non-terminal residue" evidence="2">
    <location>
        <position position="1"/>
    </location>
</feature>
<protein>
    <submittedName>
        <fullName evidence="2">Uncharacterized protein</fullName>
    </submittedName>
</protein>
<reference evidence="3" key="2">
    <citation type="submission" date="2015-07" db="EMBL/GenBank/DDBJ databases">
        <title>Contrasting host-pathogen interactions and genome evolution in two generalist and specialist microsporidian pathogens of mosquitoes.</title>
        <authorList>
            <consortium name="The Broad Institute Genomics Platform"/>
            <consortium name="The Broad Institute Genome Sequencing Center for Infectious Disease"/>
            <person name="Cuomo C.A."/>
            <person name="Sanscrainte N.D."/>
            <person name="Goldberg J.M."/>
            <person name="Heiman D."/>
            <person name="Young S."/>
            <person name="Zeng Q."/>
            <person name="Becnel J.J."/>
            <person name="Birren B.W."/>
        </authorList>
    </citation>
    <scope>NUCLEOTIDE SEQUENCE [LARGE SCALE GENOMIC DNA]</scope>
    <source>
        <strain evidence="3">USNM 41457</strain>
    </source>
</reference>
<comment type="caution">
    <text evidence="2">The sequence shown here is derived from an EMBL/GenBank/DDBJ whole genome shotgun (WGS) entry which is preliminary data.</text>
</comment>
<sequence>MFTILYLIKFAVVSAAQNKYLQNTEEVKEASKDLWDIEAIETAIRNFHEGNNYSDKSWESIRYLINIVSESESALCRIIKDTENLDFNDLKQLDNLFLFLKKSESGNITMRRDLNKPYEEIGKHDFLSAWMDGIEVLIKMKNKEAEELNKILNSDNYWPLLISYFGKKQNNKYTHPFEDKFERKSDIEMKYEVEKDLEEKKCN</sequence>
<evidence type="ECO:0000313" key="2">
    <source>
        <dbReference type="EMBL" id="EJW03028.1"/>
    </source>
</evidence>
<feature type="signal peptide" evidence="1">
    <location>
        <begin position="1"/>
        <end position="15"/>
    </location>
</feature>
<proteinExistence type="predicted"/>
<dbReference type="AlphaFoldDB" id="J8ZTM6"/>
<dbReference type="VEuPathDB" id="MicrosporidiaDB:EDEG_02610"/>
<dbReference type="Proteomes" id="UP000003163">
    <property type="component" value="Unassembled WGS sequence"/>
</dbReference>
<keyword evidence="1" id="KW-0732">Signal</keyword>
<reference evidence="2 3" key="1">
    <citation type="submission" date="2011-08" db="EMBL/GenBank/DDBJ databases">
        <authorList>
            <person name="Liu Z.J."/>
            <person name="Shi F.L."/>
            <person name="Lu J.Q."/>
            <person name="Li M."/>
            <person name="Wang Z.L."/>
        </authorList>
    </citation>
    <scope>NUCLEOTIDE SEQUENCE [LARGE SCALE GENOMIC DNA]</scope>
    <source>
        <strain evidence="2 3">USNM 41457</strain>
    </source>
</reference>
<evidence type="ECO:0000256" key="1">
    <source>
        <dbReference type="SAM" id="SignalP"/>
    </source>
</evidence>
<dbReference type="EMBL" id="AFBI03000048">
    <property type="protein sequence ID" value="EJW03028.1"/>
    <property type="molecule type" value="Genomic_DNA"/>
</dbReference>
<name>J8ZTM6_EDHAE</name>